<dbReference type="Gene3D" id="1.10.645.10">
    <property type="entry name" value="Cytochrome-c3 Hydrogenase, chain B"/>
    <property type="match status" value="1"/>
</dbReference>
<dbReference type="PANTHER" id="PTHR43485:SF1">
    <property type="entry name" value="FORMATE HYDROGENLYASE SUBUNIT 5-RELATED"/>
    <property type="match status" value="1"/>
</dbReference>
<keyword evidence="1" id="KW-0479">Metal-binding</keyword>
<reference evidence="3 4" key="1">
    <citation type="journal article" date="2016" name="Nat. Commun.">
        <title>Thousands of microbial genomes shed light on interconnected biogeochemical processes in an aquifer system.</title>
        <authorList>
            <person name="Anantharaman K."/>
            <person name="Brown C.T."/>
            <person name="Hug L.A."/>
            <person name="Sharon I."/>
            <person name="Castelle C.J."/>
            <person name="Probst A.J."/>
            <person name="Thomas B.C."/>
            <person name="Singh A."/>
            <person name="Wilkins M.J."/>
            <person name="Karaoz U."/>
            <person name="Brodie E.L."/>
            <person name="Williams K.H."/>
            <person name="Hubbard S.S."/>
            <person name="Banfield J.F."/>
        </authorList>
    </citation>
    <scope>NUCLEOTIDE SEQUENCE [LARGE SCALE GENOMIC DNA]</scope>
</reference>
<feature type="non-terminal residue" evidence="3">
    <location>
        <position position="366"/>
    </location>
</feature>
<dbReference type="GO" id="GO:0016151">
    <property type="term" value="F:nickel cation binding"/>
    <property type="evidence" value="ECO:0007669"/>
    <property type="project" value="InterPro"/>
</dbReference>
<dbReference type="SUPFAM" id="SSF56762">
    <property type="entry name" value="HydB/Nqo4-like"/>
    <property type="match status" value="1"/>
</dbReference>
<sequence length="366" mass="40259">MTGAGWIVSFLGKLELDGVTAVEDSAPGLHPARLLKLYADDWGRLAHAAKDFGCRWAAAWGEDAGEDILINAVFEKDGMYLLARTQVKRAHPLLPSHTPYYPAADRPERHIQDMLGIAFSDHPDARRWTRHRAWKDSEYPLRKDFPVAGRPSARTPPDDGYRFLHAHGSGVYEIPVGPVHAGIIEPGHFRFQAVGETVLNLEERLGYAHKGIEKIAEGRDAVGLARLAGRVSGDSTVAHAWAACMAMEQAAGLAIPPRASYLRAIMAERERVANHLGDIGAICNDISFTFAFVQFGRLREDWTRLSREVFGHRFMMDRVIPGGVAANLSEQMAGAMHAQIASMLPDLRGLTAIVDDLASVEDRLDT</sequence>
<proteinExistence type="predicted"/>
<dbReference type="InterPro" id="IPR037232">
    <property type="entry name" value="NADH_quin_OxRdtase_su_C/D-like"/>
</dbReference>
<dbReference type="InterPro" id="IPR052197">
    <property type="entry name" value="ComplexI_49kDa-like"/>
</dbReference>
<dbReference type="PANTHER" id="PTHR43485">
    <property type="entry name" value="HYDROGENASE-4 COMPONENT G"/>
    <property type="match status" value="1"/>
</dbReference>
<evidence type="ECO:0000256" key="1">
    <source>
        <dbReference type="PIRSR" id="PIRSR601501-1"/>
    </source>
</evidence>
<dbReference type="InterPro" id="IPR001268">
    <property type="entry name" value="NADH_UbQ_OxRdtase_30kDa_su"/>
</dbReference>
<dbReference type="SUPFAM" id="SSF143243">
    <property type="entry name" value="Nqo5-like"/>
    <property type="match status" value="1"/>
</dbReference>
<protein>
    <submittedName>
        <fullName evidence="3">Hydrogenase</fullName>
    </submittedName>
</protein>
<organism evidence="3 4">
    <name type="scientific">Candidatus Muproteobacteria bacterium RBG_16_65_31</name>
    <dbReference type="NCBI Taxonomy" id="1817759"/>
    <lineage>
        <taxon>Bacteria</taxon>
        <taxon>Pseudomonadati</taxon>
        <taxon>Pseudomonadota</taxon>
        <taxon>Candidatus Muproteobacteria</taxon>
    </lineage>
</organism>
<dbReference type="InterPro" id="IPR029014">
    <property type="entry name" value="NiFe-Hase_large"/>
</dbReference>
<dbReference type="Pfam" id="PF00329">
    <property type="entry name" value="Complex1_30kDa"/>
    <property type="match status" value="1"/>
</dbReference>
<feature type="binding site" evidence="1">
    <location>
        <position position="213"/>
    </location>
    <ligand>
        <name>Mg(2+)</name>
        <dbReference type="ChEBI" id="CHEBI:18420"/>
    </ligand>
</feature>
<evidence type="ECO:0000259" key="2">
    <source>
        <dbReference type="Pfam" id="PF00329"/>
    </source>
</evidence>
<dbReference type="EMBL" id="MFST01000123">
    <property type="protein sequence ID" value="OGI43288.1"/>
    <property type="molecule type" value="Genomic_DNA"/>
</dbReference>
<dbReference type="AlphaFoldDB" id="A0A1F6TDT3"/>
<dbReference type="Proteomes" id="UP000179344">
    <property type="component" value="Unassembled WGS sequence"/>
</dbReference>
<dbReference type="Pfam" id="PF00374">
    <property type="entry name" value="NiFeSe_Hases"/>
    <property type="match status" value="1"/>
</dbReference>
<dbReference type="Gene3D" id="3.30.460.80">
    <property type="entry name" value="NADH:ubiquinone oxidoreductase, 30kDa subunit"/>
    <property type="match status" value="1"/>
</dbReference>
<dbReference type="GO" id="GO:0008137">
    <property type="term" value="F:NADH dehydrogenase (ubiquinone) activity"/>
    <property type="evidence" value="ECO:0007669"/>
    <property type="project" value="InterPro"/>
</dbReference>
<gene>
    <name evidence="3" type="ORF">A2V92_04205</name>
</gene>
<feature type="domain" description="NADH:ubiquinone oxidoreductase 30kDa subunit" evidence="2">
    <location>
        <begin position="78"/>
        <end position="150"/>
    </location>
</feature>
<accession>A0A1F6TDT3</accession>
<comment type="caution">
    <text evidence="3">The sequence shown here is derived from an EMBL/GenBank/DDBJ whole genome shotgun (WGS) entry which is preliminary data.</text>
</comment>
<name>A0A1F6TDT3_9PROT</name>
<evidence type="ECO:0000313" key="4">
    <source>
        <dbReference type="Proteomes" id="UP000179344"/>
    </source>
</evidence>
<evidence type="ECO:0000313" key="3">
    <source>
        <dbReference type="EMBL" id="OGI43288.1"/>
    </source>
</evidence>
<keyword evidence="1" id="KW-0460">Magnesium</keyword>
<dbReference type="InterPro" id="IPR001501">
    <property type="entry name" value="Ni-dep_hyd_lsu"/>
</dbReference>